<dbReference type="PANTHER" id="PTHR33223:SF10">
    <property type="entry name" value="AMINOTRANSFERASE-LIKE PLANT MOBILE DOMAIN-CONTAINING PROTEIN"/>
    <property type="match status" value="1"/>
</dbReference>
<accession>A0ABU6RPW9</accession>
<sequence length="252" mass="26564">MAVTNPVLSVRASPTSLKARRSDDVGVALQVHPHAVPSLVILLEAKSALFEVKTHPRRTSSPSDQPRTLAPTATTPSPEELFALVTTLRAEVQELRNSQNGNGGSHGNGRGGGGGGGGGADDDNHNNTPHTTRTPTHASDSFDDGGAKTEEEDHPFSDAIMAYQMPSNLTLPTTLKSYDGIRDPKVHVTKFKSAMLLNSASGPILCCAFPNFLDGAALIWFSSLPAGSVSSSSQLSGLFKNHFYNTLDLSTS</sequence>
<keyword evidence="3" id="KW-1185">Reference proteome</keyword>
<organism evidence="2 3">
    <name type="scientific">Stylosanthes scabra</name>
    <dbReference type="NCBI Taxonomy" id="79078"/>
    <lineage>
        <taxon>Eukaryota</taxon>
        <taxon>Viridiplantae</taxon>
        <taxon>Streptophyta</taxon>
        <taxon>Embryophyta</taxon>
        <taxon>Tracheophyta</taxon>
        <taxon>Spermatophyta</taxon>
        <taxon>Magnoliopsida</taxon>
        <taxon>eudicotyledons</taxon>
        <taxon>Gunneridae</taxon>
        <taxon>Pentapetalae</taxon>
        <taxon>rosids</taxon>
        <taxon>fabids</taxon>
        <taxon>Fabales</taxon>
        <taxon>Fabaceae</taxon>
        <taxon>Papilionoideae</taxon>
        <taxon>50 kb inversion clade</taxon>
        <taxon>dalbergioids sensu lato</taxon>
        <taxon>Dalbergieae</taxon>
        <taxon>Pterocarpus clade</taxon>
        <taxon>Stylosanthes</taxon>
    </lineage>
</organism>
<evidence type="ECO:0008006" key="4">
    <source>
        <dbReference type="Google" id="ProtNLM"/>
    </source>
</evidence>
<feature type="compositionally biased region" description="Gly residues" evidence="1">
    <location>
        <begin position="101"/>
        <end position="119"/>
    </location>
</feature>
<feature type="compositionally biased region" description="Low complexity" evidence="1">
    <location>
        <begin position="126"/>
        <end position="137"/>
    </location>
</feature>
<dbReference type="EMBL" id="JASCZI010031105">
    <property type="protein sequence ID" value="MED6125960.1"/>
    <property type="molecule type" value="Genomic_DNA"/>
</dbReference>
<evidence type="ECO:0000313" key="2">
    <source>
        <dbReference type="EMBL" id="MED6125960.1"/>
    </source>
</evidence>
<feature type="compositionally biased region" description="Polar residues" evidence="1">
    <location>
        <begin position="59"/>
        <end position="77"/>
    </location>
</feature>
<gene>
    <name evidence="2" type="ORF">PIB30_073614</name>
</gene>
<comment type="caution">
    <text evidence="2">The sequence shown here is derived from an EMBL/GenBank/DDBJ whole genome shotgun (WGS) entry which is preliminary data.</text>
</comment>
<reference evidence="2 3" key="1">
    <citation type="journal article" date="2023" name="Plants (Basel)">
        <title>Bridging the Gap: Combining Genomics and Transcriptomics Approaches to Understand Stylosanthes scabra, an Orphan Legume from the Brazilian Caatinga.</title>
        <authorList>
            <person name="Ferreira-Neto J.R.C."/>
            <person name="da Silva M.D."/>
            <person name="Binneck E."/>
            <person name="de Melo N.F."/>
            <person name="da Silva R.H."/>
            <person name="de Melo A.L.T.M."/>
            <person name="Pandolfi V."/>
            <person name="Bustamante F.O."/>
            <person name="Brasileiro-Vidal A.C."/>
            <person name="Benko-Iseppon A.M."/>
        </authorList>
    </citation>
    <scope>NUCLEOTIDE SEQUENCE [LARGE SCALE GENOMIC DNA]</scope>
    <source>
        <tissue evidence="2">Leaves</tissue>
    </source>
</reference>
<feature type="region of interest" description="Disordered" evidence="1">
    <location>
        <begin position="97"/>
        <end position="152"/>
    </location>
</feature>
<protein>
    <recommendedName>
        <fullName evidence="4">Retrotransposon gag domain-containing protein</fullName>
    </recommendedName>
</protein>
<proteinExistence type="predicted"/>
<dbReference type="PANTHER" id="PTHR33223">
    <property type="entry name" value="CCHC-TYPE DOMAIN-CONTAINING PROTEIN"/>
    <property type="match status" value="1"/>
</dbReference>
<name>A0ABU6RPW9_9FABA</name>
<evidence type="ECO:0000256" key="1">
    <source>
        <dbReference type="SAM" id="MobiDB-lite"/>
    </source>
</evidence>
<feature type="region of interest" description="Disordered" evidence="1">
    <location>
        <begin position="54"/>
        <end position="78"/>
    </location>
</feature>
<evidence type="ECO:0000313" key="3">
    <source>
        <dbReference type="Proteomes" id="UP001341840"/>
    </source>
</evidence>
<dbReference type="Proteomes" id="UP001341840">
    <property type="component" value="Unassembled WGS sequence"/>
</dbReference>